<dbReference type="EMBL" id="LXHE01000007">
    <property type="protein sequence ID" value="OAV01181.1"/>
    <property type="molecule type" value="Genomic_DNA"/>
</dbReference>
<comment type="caution">
    <text evidence="1">The sequence shown here is derived from an EMBL/GenBank/DDBJ whole genome shotgun (WGS) entry which is preliminary data.</text>
</comment>
<evidence type="ECO:0000313" key="2">
    <source>
        <dbReference type="Proteomes" id="UP000078446"/>
    </source>
</evidence>
<gene>
    <name evidence="1" type="ORF">AO382_0938</name>
</gene>
<reference evidence="1 2" key="1">
    <citation type="journal article" date="2016" name="Genome Biol. Evol.">
        <title>Comparative Genomic Analyses of the Moraxella catarrhalis Serosensitive and Seroresistant Lineages Demonstrate Their Independent Evolution.</title>
        <authorList>
            <person name="Earl J.P."/>
            <person name="de Vries S.P."/>
            <person name="Ahmed A."/>
            <person name="Powell E."/>
            <person name="Schultz M.P."/>
            <person name="Hermans P.W."/>
            <person name="Hill D.J."/>
            <person name="Zhou Z."/>
            <person name="Constantinidou C.I."/>
            <person name="Hu F.Z."/>
            <person name="Bootsma H.J."/>
            <person name="Ehrlich G.D."/>
        </authorList>
    </citation>
    <scope>NUCLEOTIDE SEQUENCE [LARGE SCALE GENOMIC DNA]</scope>
    <source>
        <strain evidence="1 2">Z7574</strain>
    </source>
</reference>
<dbReference type="AlphaFoldDB" id="A0A7Z0UYW4"/>
<proteinExistence type="predicted"/>
<sequence>MPVGILRYYIETPTWFKVKQLTDMFTIFINDTKNDTKFVKSAIMIGFVWHYFLYHSFKISFKPQYRHKLLDFQRKVNE</sequence>
<protein>
    <submittedName>
        <fullName evidence="1">Uncharacterized protein</fullName>
    </submittedName>
</protein>
<evidence type="ECO:0000313" key="1">
    <source>
        <dbReference type="EMBL" id="OAV01181.1"/>
    </source>
</evidence>
<name>A0A7Z0UYW4_MORCA</name>
<organism evidence="1 2">
    <name type="scientific">Moraxella catarrhalis</name>
    <name type="common">Branhamella catarrhalis</name>
    <dbReference type="NCBI Taxonomy" id="480"/>
    <lineage>
        <taxon>Bacteria</taxon>
        <taxon>Pseudomonadati</taxon>
        <taxon>Pseudomonadota</taxon>
        <taxon>Gammaproteobacteria</taxon>
        <taxon>Moraxellales</taxon>
        <taxon>Moraxellaceae</taxon>
        <taxon>Moraxella</taxon>
    </lineage>
</organism>
<accession>A0A7Z0UYW4</accession>
<dbReference type="Proteomes" id="UP000078446">
    <property type="component" value="Unassembled WGS sequence"/>
</dbReference>